<dbReference type="GO" id="GO:0055085">
    <property type="term" value="P:transmembrane transport"/>
    <property type="evidence" value="ECO:0007669"/>
    <property type="project" value="InterPro"/>
</dbReference>
<feature type="transmembrane region" description="Helical" evidence="7">
    <location>
        <begin position="49"/>
        <end position="68"/>
    </location>
</feature>
<dbReference type="InterPro" id="IPR051393">
    <property type="entry name" value="ABC_transporter_permease"/>
</dbReference>
<reference evidence="9 10" key="1">
    <citation type="journal article" date="2014" name="ISME J.">
        <title>Adaptation of an abundant Roseobacter RCA organism to pelagic systems revealed by genomic and transcriptomic analyses.</title>
        <authorList>
            <person name="Voget S."/>
            <person name="Wemheuer B."/>
            <person name="Brinkhoff T."/>
            <person name="Vollmers J."/>
            <person name="Dietrich S."/>
            <person name="Giebel H.A."/>
            <person name="Beardsley C."/>
            <person name="Sardemann C."/>
            <person name="Bakenhus I."/>
            <person name="Billerbeck S."/>
            <person name="Daniel R."/>
            <person name="Simon M."/>
        </authorList>
    </citation>
    <scope>NUCLEOTIDE SEQUENCE [LARGE SCALE GENOMIC DNA]</scope>
    <source>
        <strain evidence="9 10">RCA23</strain>
    </source>
</reference>
<feature type="transmembrane region" description="Helical" evidence="7">
    <location>
        <begin position="147"/>
        <end position="167"/>
    </location>
</feature>
<comment type="similarity">
    <text evidence="7">Belongs to the binding-protein-dependent transport system permease family.</text>
</comment>
<evidence type="ECO:0000256" key="6">
    <source>
        <dbReference type="ARBA" id="ARBA00023136"/>
    </source>
</evidence>
<keyword evidence="6 7" id="KW-0472">Membrane</keyword>
<evidence type="ECO:0000256" key="5">
    <source>
        <dbReference type="ARBA" id="ARBA00022989"/>
    </source>
</evidence>
<organism evidence="9 10">
    <name type="scientific">Planktomarina temperata RCA23</name>
    <dbReference type="NCBI Taxonomy" id="666509"/>
    <lineage>
        <taxon>Bacteria</taxon>
        <taxon>Pseudomonadati</taxon>
        <taxon>Pseudomonadota</taxon>
        <taxon>Alphaproteobacteria</taxon>
        <taxon>Rhodobacterales</taxon>
        <taxon>Paracoccaceae</taxon>
        <taxon>Planktomarina</taxon>
    </lineage>
</organism>
<gene>
    <name evidence="9" type="ORF">RCA23_c01460</name>
</gene>
<keyword evidence="2 7" id="KW-0813">Transport</keyword>
<feature type="domain" description="ABC transmembrane type-1" evidence="8">
    <location>
        <begin position="105"/>
        <end position="323"/>
    </location>
</feature>
<keyword evidence="10" id="KW-1185">Reference proteome</keyword>
<evidence type="ECO:0000256" key="1">
    <source>
        <dbReference type="ARBA" id="ARBA00004651"/>
    </source>
</evidence>
<name>A0AAN0RGF1_9RHOB</name>
<dbReference type="Proteomes" id="UP000028680">
    <property type="component" value="Chromosome"/>
</dbReference>
<feature type="transmembrane region" description="Helical" evidence="7">
    <location>
        <begin position="197"/>
        <end position="216"/>
    </location>
</feature>
<feature type="transmembrane region" description="Helical" evidence="7">
    <location>
        <begin position="116"/>
        <end position="135"/>
    </location>
</feature>
<dbReference type="KEGG" id="ptp:RCA23_c01460"/>
<dbReference type="EMBL" id="CP003984">
    <property type="protein sequence ID" value="AII85713.1"/>
    <property type="molecule type" value="Genomic_DNA"/>
</dbReference>
<evidence type="ECO:0000313" key="9">
    <source>
        <dbReference type="EMBL" id="AII85713.1"/>
    </source>
</evidence>
<dbReference type="PANTHER" id="PTHR30193:SF37">
    <property type="entry name" value="INNER MEMBRANE ABC TRANSPORTER PERMEASE PROTEIN YCJO"/>
    <property type="match status" value="1"/>
</dbReference>
<feature type="transmembrane region" description="Helical" evidence="7">
    <location>
        <begin position="240"/>
        <end position="263"/>
    </location>
</feature>
<proteinExistence type="inferred from homology"/>
<dbReference type="Pfam" id="PF00528">
    <property type="entry name" value="BPD_transp_1"/>
    <property type="match status" value="1"/>
</dbReference>
<dbReference type="CDD" id="cd06261">
    <property type="entry name" value="TM_PBP2"/>
    <property type="match status" value="1"/>
</dbReference>
<keyword evidence="5 7" id="KW-1133">Transmembrane helix</keyword>
<comment type="subcellular location">
    <subcellularLocation>
        <location evidence="1 7">Cell membrane</location>
        <topology evidence="1 7">Multi-pass membrane protein</topology>
    </subcellularLocation>
</comment>
<feature type="transmembrane region" description="Helical" evidence="7">
    <location>
        <begin position="303"/>
        <end position="325"/>
    </location>
</feature>
<evidence type="ECO:0000256" key="3">
    <source>
        <dbReference type="ARBA" id="ARBA00022475"/>
    </source>
</evidence>
<evidence type="ECO:0000256" key="4">
    <source>
        <dbReference type="ARBA" id="ARBA00022692"/>
    </source>
</evidence>
<dbReference type="InterPro" id="IPR000515">
    <property type="entry name" value="MetI-like"/>
</dbReference>
<evidence type="ECO:0000256" key="7">
    <source>
        <dbReference type="RuleBase" id="RU363032"/>
    </source>
</evidence>
<dbReference type="SUPFAM" id="SSF161098">
    <property type="entry name" value="MetI-like"/>
    <property type="match status" value="1"/>
</dbReference>
<dbReference type="PANTHER" id="PTHR30193">
    <property type="entry name" value="ABC TRANSPORTER PERMEASE PROTEIN"/>
    <property type="match status" value="1"/>
</dbReference>
<evidence type="ECO:0000256" key="2">
    <source>
        <dbReference type="ARBA" id="ARBA00022448"/>
    </source>
</evidence>
<dbReference type="InterPro" id="IPR035906">
    <property type="entry name" value="MetI-like_sf"/>
</dbReference>
<dbReference type="Gene3D" id="1.10.3720.10">
    <property type="entry name" value="MetI-like"/>
    <property type="match status" value="1"/>
</dbReference>
<evidence type="ECO:0000259" key="8">
    <source>
        <dbReference type="PROSITE" id="PS50928"/>
    </source>
</evidence>
<protein>
    <submittedName>
        <fullName evidence="9">ABC transporter inner membrane component</fullName>
    </submittedName>
</protein>
<sequence>MTSAKATFLCADFDLHNCGGARMDTTTQTHPPLAKQGWYRRNEIAVTPWLFLVPGLIMFVVYVIFPIFQSFRISLYKWDGLGTLATHADYVGLANFEKLLTRDRAFNTSLWNNLKWLVFYLAAIPAGLFIALFLNQTVRGIRLYKSLFFFPFVISQIVVGLVFTWFYDPQYGLFNGIIGFIGFEPINVLGDPTLSTYGIIAAGIWPQTAYCMILYLTGLNSVDPEQIEAARLDGAKGLRMLWHVILPQLRPATFIAFVVTVIGSLRSFDLISIMTNGGPFGSSRVLSFYMFEKSLSEYGFKMGYGAAIAVILFLIMMVFIGYFLWRMYQDEKAASR</sequence>
<dbReference type="PROSITE" id="PS50928">
    <property type="entry name" value="ABC_TM1"/>
    <property type="match status" value="1"/>
</dbReference>
<dbReference type="AlphaFoldDB" id="A0AAN0RGF1"/>
<evidence type="ECO:0000313" key="10">
    <source>
        <dbReference type="Proteomes" id="UP000028680"/>
    </source>
</evidence>
<accession>A0AAN0RGF1</accession>
<keyword evidence="3" id="KW-1003">Cell membrane</keyword>
<keyword evidence="4 7" id="KW-0812">Transmembrane</keyword>
<dbReference type="GO" id="GO:0005886">
    <property type="term" value="C:plasma membrane"/>
    <property type="evidence" value="ECO:0007669"/>
    <property type="project" value="UniProtKB-SubCell"/>
</dbReference>